<sequence>MTPGKAIFAAIVLVVLVIGGAVLWKNVLAPAYYASRGGAAGGGSSAGSSNVVYVAKKPRWGAKTKTDLHCEGFQRLKPFKCDTSPTGLCICPAKN</sequence>
<evidence type="ECO:0000313" key="2">
    <source>
        <dbReference type="EMBL" id="OGG49134.1"/>
    </source>
</evidence>
<dbReference type="AlphaFoldDB" id="A0A1F6CIP3"/>
<keyword evidence="1" id="KW-0812">Transmembrane</keyword>
<evidence type="ECO:0000256" key="1">
    <source>
        <dbReference type="SAM" id="Phobius"/>
    </source>
</evidence>
<organism evidence="2 3">
    <name type="scientific">Candidatus Kaiserbacteria bacterium RIFCSPHIGHO2_01_FULL_54_36b</name>
    <dbReference type="NCBI Taxonomy" id="1798483"/>
    <lineage>
        <taxon>Bacteria</taxon>
        <taxon>Candidatus Kaiseribacteriota</taxon>
    </lineage>
</organism>
<comment type="caution">
    <text evidence="2">The sequence shown here is derived from an EMBL/GenBank/DDBJ whole genome shotgun (WGS) entry which is preliminary data.</text>
</comment>
<keyword evidence="1" id="KW-0472">Membrane</keyword>
<proteinExistence type="predicted"/>
<keyword evidence="1" id="KW-1133">Transmembrane helix</keyword>
<evidence type="ECO:0000313" key="3">
    <source>
        <dbReference type="Proteomes" id="UP000176445"/>
    </source>
</evidence>
<feature type="transmembrane region" description="Helical" evidence="1">
    <location>
        <begin position="6"/>
        <end position="24"/>
    </location>
</feature>
<accession>A0A1F6CIP3</accession>
<reference evidence="2 3" key="1">
    <citation type="journal article" date="2016" name="Nat. Commun.">
        <title>Thousands of microbial genomes shed light on interconnected biogeochemical processes in an aquifer system.</title>
        <authorList>
            <person name="Anantharaman K."/>
            <person name="Brown C.T."/>
            <person name="Hug L.A."/>
            <person name="Sharon I."/>
            <person name="Castelle C.J."/>
            <person name="Probst A.J."/>
            <person name="Thomas B.C."/>
            <person name="Singh A."/>
            <person name="Wilkins M.J."/>
            <person name="Karaoz U."/>
            <person name="Brodie E.L."/>
            <person name="Williams K.H."/>
            <person name="Hubbard S.S."/>
            <person name="Banfield J.F."/>
        </authorList>
    </citation>
    <scope>NUCLEOTIDE SEQUENCE [LARGE SCALE GENOMIC DNA]</scope>
</reference>
<dbReference type="EMBL" id="MFKW01000080">
    <property type="protein sequence ID" value="OGG49134.1"/>
    <property type="molecule type" value="Genomic_DNA"/>
</dbReference>
<dbReference type="Proteomes" id="UP000176445">
    <property type="component" value="Unassembled WGS sequence"/>
</dbReference>
<protein>
    <submittedName>
        <fullName evidence="2">Uncharacterized protein</fullName>
    </submittedName>
</protein>
<gene>
    <name evidence="2" type="ORF">A2704_03880</name>
</gene>
<name>A0A1F6CIP3_9BACT</name>